<feature type="compositionally biased region" description="Polar residues" evidence="1">
    <location>
        <begin position="17"/>
        <end position="30"/>
    </location>
</feature>
<comment type="caution">
    <text evidence="2">The sequence shown here is derived from an EMBL/GenBank/DDBJ whole genome shotgun (WGS) entry which is preliminary data.</text>
</comment>
<protein>
    <submittedName>
        <fullName evidence="2">Uncharacterized protein</fullName>
    </submittedName>
</protein>
<evidence type="ECO:0000256" key="1">
    <source>
        <dbReference type="SAM" id="MobiDB-lite"/>
    </source>
</evidence>
<sequence length="83" mass="9160">MSQRRREGIVVGGGPYRSQSTTKTTCAPQTASVPRWFKTLNGNHTDGTGMQSRCMLGVEPDRHCASLRTELGIGLNDCREQHQ</sequence>
<reference evidence="2 3" key="1">
    <citation type="submission" date="2019-03" db="EMBL/GenBank/DDBJ databases">
        <title>First draft genome of Liparis tanakae, snailfish: a comprehensive survey of snailfish specific genes.</title>
        <authorList>
            <person name="Kim W."/>
            <person name="Song I."/>
            <person name="Jeong J.-H."/>
            <person name="Kim D."/>
            <person name="Kim S."/>
            <person name="Ryu S."/>
            <person name="Song J.Y."/>
            <person name="Lee S.K."/>
        </authorList>
    </citation>
    <scope>NUCLEOTIDE SEQUENCE [LARGE SCALE GENOMIC DNA]</scope>
    <source>
        <tissue evidence="2">Muscle</tissue>
    </source>
</reference>
<organism evidence="2 3">
    <name type="scientific">Liparis tanakae</name>
    <name type="common">Tanaka's snailfish</name>
    <dbReference type="NCBI Taxonomy" id="230148"/>
    <lineage>
        <taxon>Eukaryota</taxon>
        <taxon>Metazoa</taxon>
        <taxon>Chordata</taxon>
        <taxon>Craniata</taxon>
        <taxon>Vertebrata</taxon>
        <taxon>Euteleostomi</taxon>
        <taxon>Actinopterygii</taxon>
        <taxon>Neopterygii</taxon>
        <taxon>Teleostei</taxon>
        <taxon>Neoteleostei</taxon>
        <taxon>Acanthomorphata</taxon>
        <taxon>Eupercaria</taxon>
        <taxon>Perciformes</taxon>
        <taxon>Cottioidei</taxon>
        <taxon>Cottales</taxon>
        <taxon>Liparidae</taxon>
        <taxon>Liparis</taxon>
    </lineage>
</organism>
<gene>
    <name evidence="2" type="ORF">EYF80_028571</name>
</gene>
<evidence type="ECO:0000313" key="2">
    <source>
        <dbReference type="EMBL" id="TNN61186.1"/>
    </source>
</evidence>
<dbReference type="Proteomes" id="UP000314294">
    <property type="component" value="Unassembled WGS sequence"/>
</dbReference>
<dbReference type="AlphaFoldDB" id="A0A4Z2H626"/>
<name>A0A4Z2H626_9TELE</name>
<feature type="region of interest" description="Disordered" evidence="1">
    <location>
        <begin position="1"/>
        <end position="30"/>
    </location>
</feature>
<accession>A0A4Z2H626</accession>
<keyword evidence="3" id="KW-1185">Reference proteome</keyword>
<evidence type="ECO:0000313" key="3">
    <source>
        <dbReference type="Proteomes" id="UP000314294"/>
    </source>
</evidence>
<proteinExistence type="predicted"/>
<dbReference type="EMBL" id="SRLO01000320">
    <property type="protein sequence ID" value="TNN61186.1"/>
    <property type="molecule type" value="Genomic_DNA"/>
</dbReference>